<protein>
    <submittedName>
        <fullName evidence="1">Ion channel POLLUX-like 2</fullName>
    </submittedName>
</protein>
<name>A0A5N5GMT6_9ROSA</name>
<proteinExistence type="predicted"/>
<dbReference type="Proteomes" id="UP000327157">
    <property type="component" value="Chromosome 3"/>
</dbReference>
<evidence type="ECO:0000313" key="2">
    <source>
        <dbReference type="Proteomes" id="UP000327157"/>
    </source>
</evidence>
<accession>A0A5N5GMT6</accession>
<reference evidence="2" key="2">
    <citation type="submission" date="2019-10" db="EMBL/GenBank/DDBJ databases">
        <title>A de novo genome assembly of a pear dwarfing rootstock.</title>
        <authorList>
            <person name="Wang F."/>
            <person name="Wang J."/>
            <person name="Li S."/>
            <person name="Zhang Y."/>
            <person name="Fang M."/>
            <person name="Ma L."/>
            <person name="Zhao Y."/>
            <person name="Jiang S."/>
        </authorList>
    </citation>
    <scope>NUCLEOTIDE SEQUENCE [LARGE SCALE GENOMIC DNA]</scope>
</reference>
<evidence type="ECO:0000313" key="1">
    <source>
        <dbReference type="EMBL" id="KAB2614932.1"/>
    </source>
</evidence>
<comment type="caution">
    <text evidence="1">The sequence shown here is derived from an EMBL/GenBank/DDBJ whole genome shotgun (WGS) entry which is preliminary data.</text>
</comment>
<dbReference type="AlphaFoldDB" id="A0A5N5GMT6"/>
<keyword evidence="2" id="KW-1185">Reference proteome</keyword>
<reference evidence="1 2" key="1">
    <citation type="submission" date="2019-09" db="EMBL/GenBank/DDBJ databases">
        <authorList>
            <person name="Ou C."/>
        </authorList>
    </citation>
    <scope>NUCLEOTIDE SEQUENCE [LARGE SCALE GENOMIC DNA]</scope>
    <source>
        <strain evidence="1">S2</strain>
        <tissue evidence="1">Leaf</tissue>
    </source>
</reference>
<sequence>MELPPLPGLLKVNPTTSFSSVDSEMPLKSTDQVCGRLKYETVIAEFWNHKLMKAEKELVDLNCEVNETLYHANKQKTKVDMSGERITFLKFELFQKHRGHIQLHEHFWEGKAKIEKERNKGFEDSRRLAKGNDRVNHNGIIQHFIVVKCISYVFYDTYVQCILVICT</sequence>
<reference evidence="1 2" key="3">
    <citation type="submission" date="2019-11" db="EMBL/GenBank/DDBJ databases">
        <title>A de novo genome assembly of a pear dwarfing rootstock.</title>
        <authorList>
            <person name="Wang F."/>
            <person name="Wang J."/>
            <person name="Li S."/>
            <person name="Zhang Y."/>
            <person name="Fang M."/>
            <person name="Ma L."/>
            <person name="Zhao Y."/>
            <person name="Jiang S."/>
        </authorList>
    </citation>
    <scope>NUCLEOTIDE SEQUENCE [LARGE SCALE GENOMIC DNA]</scope>
    <source>
        <strain evidence="1">S2</strain>
        <tissue evidence="1">Leaf</tissue>
    </source>
</reference>
<gene>
    <name evidence="1" type="ORF">D8674_021520</name>
</gene>
<dbReference type="EMBL" id="SMOL01000402">
    <property type="protein sequence ID" value="KAB2614932.1"/>
    <property type="molecule type" value="Genomic_DNA"/>
</dbReference>
<organism evidence="1 2">
    <name type="scientific">Pyrus ussuriensis x Pyrus communis</name>
    <dbReference type="NCBI Taxonomy" id="2448454"/>
    <lineage>
        <taxon>Eukaryota</taxon>
        <taxon>Viridiplantae</taxon>
        <taxon>Streptophyta</taxon>
        <taxon>Embryophyta</taxon>
        <taxon>Tracheophyta</taxon>
        <taxon>Spermatophyta</taxon>
        <taxon>Magnoliopsida</taxon>
        <taxon>eudicotyledons</taxon>
        <taxon>Gunneridae</taxon>
        <taxon>Pentapetalae</taxon>
        <taxon>rosids</taxon>
        <taxon>fabids</taxon>
        <taxon>Rosales</taxon>
        <taxon>Rosaceae</taxon>
        <taxon>Amygdaloideae</taxon>
        <taxon>Maleae</taxon>
        <taxon>Pyrus</taxon>
    </lineage>
</organism>